<proteinExistence type="predicted"/>
<accession>A0A136M144</accession>
<dbReference type="Gene3D" id="3.20.20.150">
    <property type="entry name" value="Divalent-metal-dependent TIM barrel enzymes"/>
    <property type="match status" value="1"/>
</dbReference>
<dbReference type="Proteomes" id="UP000070457">
    <property type="component" value="Unassembled WGS sequence"/>
</dbReference>
<evidence type="ECO:0000313" key="2">
    <source>
        <dbReference type="Proteomes" id="UP000070457"/>
    </source>
</evidence>
<comment type="caution">
    <text evidence="1">The sequence shown here is derived from an EMBL/GenBank/DDBJ whole genome shotgun (WGS) entry which is preliminary data.</text>
</comment>
<evidence type="ECO:0000313" key="1">
    <source>
        <dbReference type="EMBL" id="KXK27625.1"/>
    </source>
</evidence>
<reference evidence="1 2" key="1">
    <citation type="submission" date="2015-02" db="EMBL/GenBank/DDBJ databases">
        <title>Improved understanding of the partial-nitritation anammox process through 23 genomes representing the majority of the microbial community.</title>
        <authorList>
            <person name="Speth D.R."/>
            <person name="In T Zandt M."/>
            <person name="Guerrero Cruz S."/>
            <person name="Jetten M.S."/>
            <person name="Dutilh B.E."/>
        </authorList>
    </citation>
    <scope>NUCLEOTIDE SEQUENCE [LARGE SCALE GENOMIC DNA]</scope>
    <source>
        <strain evidence="1">OLB20</strain>
    </source>
</reference>
<organism evidence="1 2">
    <name type="scientific">candidate division WS6 bacterium OLB20</name>
    <dbReference type="NCBI Taxonomy" id="1617426"/>
    <lineage>
        <taxon>Bacteria</taxon>
        <taxon>Candidatus Dojkabacteria</taxon>
    </lineage>
</organism>
<gene>
    <name evidence="1" type="ORF">TR69_WS6001000069</name>
</gene>
<name>A0A136M144_9BACT</name>
<sequence length="237" mass="26586">MQIGPSTGMYYKLNGNERIVESFLSAVQYARGAIEIQFGTAFVSHAEDLMQHADAIRDIPYRSLHAPNLKGIHYSDNPEAHRVLALIEQMTEVFDLHTVNFHPDVIDDFSVFSAYPGIPYAFENMDPDKSFGQSVEDMETVFEQMPEAGIVIDLQHCFVNDRSMQLATDLHKHFADRLRHYHVSGYTPELVHAVLCRTQQDSVLDAAVADVPVVLEGIAEEADDVSAEMAYVTEHMG</sequence>
<evidence type="ECO:0008006" key="3">
    <source>
        <dbReference type="Google" id="ProtNLM"/>
    </source>
</evidence>
<dbReference type="SUPFAM" id="SSF51658">
    <property type="entry name" value="Xylose isomerase-like"/>
    <property type="match status" value="1"/>
</dbReference>
<dbReference type="STRING" id="1617426.TR69_WS6001000069"/>
<dbReference type="EMBL" id="JYNZ01000001">
    <property type="protein sequence ID" value="KXK27625.1"/>
    <property type="molecule type" value="Genomic_DNA"/>
</dbReference>
<dbReference type="AlphaFoldDB" id="A0A136M144"/>
<protein>
    <recommendedName>
        <fullName evidence="3">Xylose isomerase-like TIM barrel</fullName>
    </recommendedName>
</protein>
<dbReference type="InterPro" id="IPR036237">
    <property type="entry name" value="Xyl_isomerase-like_sf"/>
</dbReference>